<dbReference type="Proteomes" id="UP000029843">
    <property type="component" value="Unassembled WGS sequence"/>
</dbReference>
<dbReference type="InterPro" id="IPR006119">
    <property type="entry name" value="Resolv_N"/>
</dbReference>
<dbReference type="SUPFAM" id="SSF53041">
    <property type="entry name" value="Resolvase-like"/>
    <property type="match status" value="1"/>
</dbReference>
<dbReference type="Pfam" id="PF00239">
    <property type="entry name" value="Resolvase"/>
    <property type="match status" value="1"/>
</dbReference>
<dbReference type="PROSITE" id="PS51736">
    <property type="entry name" value="RECOMBINASES_3"/>
    <property type="match status" value="1"/>
</dbReference>
<organism evidence="2 3">
    <name type="scientific">Colwellia psychrerythraea</name>
    <name type="common">Vibrio psychroerythus</name>
    <dbReference type="NCBI Taxonomy" id="28229"/>
    <lineage>
        <taxon>Bacteria</taxon>
        <taxon>Pseudomonadati</taxon>
        <taxon>Pseudomonadota</taxon>
        <taxon>Gammaproteobacteria</taxon>
        <taxon>Alteromonadales</taxon>
        <taxon>Colwelliaceae</taxon>
        <taxon>Colwellia</taxon>
    </lineage>
</organism>
<evidence type="ECO:0000259" key="1">
    <source>
        <dbReference type="PROSITE" id="PS51736"/>
    </source>
</evidence>
<dbReference type="OrthoDB" id="9797501at2"/>
<sequence length="215" mass="24273">MGKVYAYIRVSDIAKQDSFAQRKVIEDYAKENNLSSIEWLEHHISGSKSCRDERGIISLLDVLNIDDIVLVSDIARLGRDDIHSVINTITTITTKGASLYLCYSNTKIKPEDKNDLAKIFIAIGDAYAAVRFSEERSQKAKAAIVRRKSQGLHVGRKHGQVVKSKLDEHTSFILNHLDLGTRKSDILKLLLSKDVSVSRAQLYRWISKTRTVFVD</sequence>
<dbReference type="PATRIC" id="fig|28229.4.peg.3741"/>
<feature type="domain" description="Resolvase/invertase-type recombinase catalytic" evidence="1">
    <location>
        <begin position="3"/>
        <end position="151"/>
    </location>
</feature>
<dbReference type="RefSeq" id="WP_033095337.1">
    <property type="nucleotide sequence ID" value="NZ_JQED01000053.1"/>
</dbReference>
<dbReference type="SMART" id="SM00857">
    <property type="entry name" value="Resolvase"/>
    <property type="match status" value="1"/>
</dbReference>
<dbReference type="EMBL" id="JQED01000053">
    <property type="protein sequence ID" value="KGJ87639.1"/>
    <property type="molecule type" value="Genomic_DNA"/>
</dbReference>
<dbReference type="InterPro" id="IPR036162">
    <property type="entry name" value="Resolvase-like_N_sf"/>
</dbReference>
<accession>A0A099KAC7</accession>
<name>A0A099KAC7_COLPS</name>
<dbReference type="AlphaFoldDB" id="A0A099KAC7"/>
<reference evidence="2 3" key="1">
    <citation type="submission" date="2014-08" db="EMBL/GenBank/DDBJ databases">
        <title>Genomic and Phenotypic Diversity of Colwellia psychrerythraea strains from Disparate Marine Basins.</title>
        <authorList>
            <person name="Techtmann S.M."/>
            <person name="Stelling S.C."/>
            <person name="Utturkar S.M."/>
            <person name="Alshibli N."/>
            <person name="Harris A."/>
            <person name="Brown S.D."/>
            <person name="Hazen T.C."/>
        </authorList>
    </citation>
    <scope>NUCLEOTIDE SEQUENCE [LARGE SCALE GENOMIC DNA]</scope>
    <source>
        <strain evidence="2 3">ND2E</strain>
    </source>
</reference>
<gene>
    <name evidence="2" type="ORF">ND2E_4377</name>
</gene>
<proteinExistence type="predicted"/>
<evidence type="ECO:0000313" key="3">
    <source>
        <dbReference type="Proteomes" id="UP000029843"/>
    </source>
</evidence>
<dbReference type="GO" id="GO:0000150">
    <property type="term" value="F:DNA strand exchange activity"/>
    <property type="evidence" value="ECO:0007669"/>
    <property type="project" value="InterPro"/>
</dbReference>
<evidence type="ECO:0000313" key="2">
    <source>
        <dbReference type="EMBL" id="KGJ87639.1"/>
    </source>
</evidence>
<protein>
    <submittedName>
        <fullName evidence="2">Resolvase domain-containing protein</fullName>
    </submittedName>
</protein>
<dbReference type="GO" id="GO:0003677">
    <property type="term" value="F:DNA binding"/>
    <property type="evidence" value="ECO:0007669"/>
    <property type="project" value="InterPro"/>
</dbReference>
<comment type="caution">
    <text evidence="2">The sequence shown here is derived from an EMBL/GenBank/DDBJ whole genome shotgun (WGS) entry which is preliminary data.</text>
</comment>
<dbReference type="Gene3D" id="3.40.50.1390">
    <property type="entry name" value="Resolvase, N-terminal catalytic domain"/>
    <property type="match status" value="1"/>
</dbReference>